<reference evidence="4 5" key="1">
    <citation type="journal article" date="2018" name="Front. Microbiol.">
        <title>Novel Insights Into Bacterial Dimethylsulfoniopropionate Catabolism in the East China Sea.</title>
        <authorList>
            <person name="Liu J."/>
            <person name="Liu J."/>
            <person name="Zhang S.H."/>
            <person name="Liang J."/>
            <person name="Lin H."/>
            <person name="Song D."/>
            <person name="Yang G.P."/>
            <person name="Todd J.D."/>
            <person name="Zhang X.H."/>
        </authorList>
    </citation>
    <scope>NUCLEOTIDE SEQUENCE [LARGE SCALE GENOMIC DNA]</scope>
    <source>
        <strain evidence="4 5">ZYFD042</strain>
    </source>
</reference>
<dbReference type="SMART" id="SM00507">
    <property type="entry name" value="HNHc"/>
    <property type="match status" value="1"/>
</dbReference>
<keyword evidence="4" id="KW-0540">Nuclease</keyword>
<gene>
    <name evidence="4" type="ORF">D8Y23_08655</name>
</gene>
<comment type="similarity">
    <text evidence="1">Belongs to the Rv1128c/1148c/1588c/1702c/1945/3466 family.</text>
</comment>
<accession>A0A443JEK4</accession>
<dbReference type="InterPro" id="IPR003870">
    <property type="entry name" value="DUF222"/>
</dbReference>
<dbReference type="InterPro" id="IPR002711">
    <property type="entry name" value="HNH"/>
</dbReference>
<dbReference type="AlphaFoldDB" id="A0A443JEK4"/>
<evidence type="ECO:0000256" key="1">
    <source>
        <dbReference type="ARBA" id="ARBA00023450"/>
    </source>
</evidence>
<dbReference type="EMBL" id="RBZY01000026">
    <property type="protein sequence ID" value="RWR18938.1"/>
    <property type="molecule type" value="Genomic_DNA"/>
</dbReference>
<evidence type="ECO:0000256" key="2">
    <source>
        <dbReference type="SAM" id="MobiDB-lite"/>
    </source>
</evidence>
<dbReference type="InterPro" id="IPR003615">
    <property type="entry name" value="HNH_nuc"/>
</dbReference>
<dbReference type="Pfam" id="PF02720">
    <property type="entry name" value="DUF222"/>
    <property type="match status" value="1"/>
</dbReference>
<dbReference type="GO" id="GO:0003676">
    <property type="term" value="F:nucleic acid binding"/>
    <property type="evidence" value="ECO:0007669"/>
    <property type="project" value="InterPro"/>
</dbReference>
<protein>
    <submittedName>
        <fullName evidence="4">HNH endonuclease</fullName>
    </submittedName>
</protein>
<dbReference type="OrthoDB" id="3261064at2"/>
<keyword evidence="4" id="KW-0255">Endonuclease</keyword>
<dbReference type="Proteomes" id="UP000285970">
    <property type="component" value="Unassembled WGS sequence"/>
</dbReference>
<organism evidence="4 5">
    <name type="scientific">Microbacterium enclense</name>
    <dbReference type="NCBI Taxonomy" id="993073"/>
    <lineage>
        <taxon>Bacteria</taxon>
        <taxon>Bacillati</taxon>
        <taxon>Actinomycetota</taxon>
        <taxon>Actinomycetes</taxon>
        <taxon>Micrococcales</taxon>
        <taxon>Microbacteriaceae</taxon>
        <taxon>Microbacterium</taxon>
    </lineage>
</organism>
<feature type="domain" description="HNH nuclease" evidence="3">
    <location>
        <begin position="383"/>
        <end position="435"/>
    </location>
</feature>
<evidence type="ECO:0000259" key="3">
    <source>
        <dbReference type="SMART" id="SM00507"/>
    </source>
</evidence>
<feature type="region of interest" description="Disordered" evidence="2">
    <location>
        <begin position="1"/>
        <end position="34"/>
    </location>
</feature>
<name>A0A443JEK4_9MICO</name>
<dbReference type="Gene3D" id="1.10.30.50">
    <property type="match status" value="1"/>
</dbReference>
<dbReference type="Pfam" id="PF01844">
    <property type="entry name" value="HNH"/>
    <property type="match status" value="1"/>
</dbReference>
<evidence type="ECO:0000313" key="4">
    <source>
        <dbReference type="EMBL" id="RWR18938.1"/>
    </source>
</evidence>
<dbReference type="CDD" id="cd00085">
    <property type="entry name" value="HNHc"/>
    <property type="match status" value="1"/>
</dbReference>
<feature type="compositionally biased region" description="Acidic residues" evidence="2">
    <location>
        <begin position="498"/>
        <end position="507"/>
    </location>
</feature>
<evidence type="ECO:0000313" key="5">
    <source>
        <dbReference type="Proteomes" id="UP000285970"/>
    </source>
</evidence>
<feature type="compositionally biased region" description="Basic and acidic residues" evidence="2">
    <location>
        <begin position="483"/>
        <end position="497"/>
    </location>
</feature>
<sequence>MSSNAAPGAADPDSPVGRGPDGGRGRFSPRFASHPAGPSPDVAVLAALVADVVAAEAAVAAAEVARVRALAAIGQFAADAAQSARASVRASEMAMREVASEVAAASRASDRTVQREIGDAMTLVESYPRTVGAWEAGAISRRHVRIIADAGAGLPMERRAQFDALAVALAGEVSSPGRLKSRLAAASQRLHPRTVTERHRAAREGRCVRVVPGAEGMSDLIATLPTVLAEAIHDRVTQQARVIVDGRRDAGAEIGSGGRAEGDPAAAPVSPVTNARTIDQVRADVFADMLLTGDPALDPTRFGDGPGTLGKIRARVQVVVPALTMLAPSGENAAPAELVGRGPIDADTARRLAEATSVPWDRVITHPVVGTVLHTDTYQRTTGIDRHLRARDRRCRWPGCTAPAIRCEIDHTTEWAKGGRTEVGNLACLCQRHHTQKQFTRWTVRQLPGGLLEWTSPTGRKYTDHPDPYAPGYPPDAEGPTVRFEHDPPPWEGRTSDVDDEPETSGP</sequence>
<proteinExistence type="inferred from homology"/>
<dbReference type="GO" id="GO:0008270">
    <property type="term" value="F:zinc ion binding"/>
    <property type="evidence" value="ECO:0007669"/>
    <property type="project" value="InterPro"/>
</dbReference>
<keyword evidence="4" id="KW-0378">Hydrolase</keyword>
<comment type="caution">
    <text evidence="4">The sequence shown here is derived from an EMBL/GenBank/DDBJ whole genome shotgun (WGS) entry which is preliminary data.</text>
</comment>
<dbReference type="GO" id="GO:0004519">
    <property type="term" value="F:endonuclease activity"/>
    <property type="evidence" value="ECO:0007669"/>
    <property type="project" value="UniProtKB-KW"/>
</dbReference>
<feature type="region of interest" description="Disordered" evidence="2">
    <location>
        <begin position="454"/>
        <end position="507"/>
    </location>
</feature>